<comment type="caution">
    <text evidence="3">The sequence shown here is derived from an EMBL/GenBank/DDBJ whole genome shotgun (WGS) entry which is preliminary data.</text>
</comment>
<dbReference type="PANTHER" id="PTHR46696:SF1">
    <property type="entry name" value="CYTOCHROME P450 YJIB-RELATED"/>
    <property type="match status" value="1"/>
</dbReference>
<dbReference type="EMBL" id="JADWYS010000001">
    <property type="protein sequence ID" value="MBG9386594.1"/>
    <property type="molecule type" value="Genomic_DNA"/>
</dbReference>
<keyword evidence="2" id="KW-0349">Heme</keyword>
<reference evidence="3" key="1">
    <citation type="submission" date="2020-11" db="EMBL/GenBank/DDBJ databases">
        <title>Bacterial whole genome sequence for Caenimonas sp. DR4.4.</title>
        <authorList>
            <person name="Le V."/>
            <person name="Ko S.-R."/>
            <person name="Ahn C.-Y."/>
            <person name="Oh H.-M."/>
        </authorList>
    </citation>
    <scope>NUCLEOTIDE SEQUENCE</scope>
    <source>
        <strain evidence="3">DR4.4</strain>
    </source>
</reference>
<keyword evidence="2" id="KW-0408">Iron</keyword>
<dbReference type="InterPro" id="IPR001128">
    <property type="entry name" value="Cyt_P450"/>
</dbReference>
<comment type="similarity">
    <text evidence="1 2">Belongs to the cytochrome P450 family.</text>
</comment>
<keyword evidence="2" id="KW-0560">Oxidoreductase</keyword>
<organism evidence="3 4">
    <name type="scientific">Caenimonas aquaedulcis</name>
    <dbReference type="NCBI Taxonomy" id="2793270"/>
    <lineage>
        <taxon>Bacteria</taxon>
        <taxon>Pseudomonadati</taxon>
        <taxon>Pseudomonadota</taxon>
        <taxon>Betaproteobacteria</taxon>
        <taxon>Burkholderiales</taxon>
        <taxon>Comamonadaceae</taxon>
        <taxon>Caenimonas</taxon>
    </lineage>
</organism>
<dbReference type="Proteomes" id="UP000651050">
    <property type="component" value="Unassembled WGS sequence"/>
</dbReference>
<dbReference type="GO" id="GO:0016705">
    <property type="term" value="F:oxidoreductase activity, acting on paired donors, with incorporation or reduction of molecular oxygen"/>
    <property type="evidence" value="ECO:0007669"/>
    <property type="project" value="InterPro"/>
</dbReference>
<keyword evidence="2" id="KW-0503">Monooxygenase</keyword>
<keyword evidence="2" id="KW-0479">Metal-binding</keyword>
<dbReference type="PANTHER" id="PTHR46696">
    <property type="entry name" value="P450, PUTATIVE (EUROFUNG)-RELATED"/>
    <property type="match status" value="1"/>
</dbReference>
<dbReference type="PRINTS" id="PR00359">
    <property type="entry name" value="BP450"/>
</dbReference>
<dbReference type="Gene3D" id="1.10.630.10">
    <property type="entry name" value="Cytochrome P450"/>
    <property type="match status" value="1"/>
</dbReference>
<evidence type="ECO:0000256" key="2">
    <source>
        <dbReference type="RuleBase" id="RU000461"/>
    </source>
</evidence>
<dbReference type="InterPro" id="IPR036396">
    <property type="entry name" value="Cyt_P450_sf"/>
</dbReference>
<sequence length="357" mass="37003">MQAASSPPRDAVAAVTHADPYPYYAALRASRPLFFDAGLSLWVASSAAAVTGALAHPGLRVRPPAEPVPQALLGTATGGVFSRLVRMTDGEFHRMHRPHVAASASRWDDGQIAEAARSAARELAPRLDANALLTAVPVRAMARLLGVAPGALDETTAAVLAFTQGIAGGAPADAIARANTAAEALMQQGMAEGLDEVRAANRIALMQQSVDATAALLGNSLLATRTHAGAWNPKDAIPFVAECARWDAPVHNTRRFAAQDLQWGGVEVQRGQGVLVVLASANRDAALNEAPERFATARANRRSLGFGAGAHACPGEALAIRIVAAALPVLLAEASGRFGVLAGYRPLPNARIPVFAG</sequence>
<name>A0A931H172_9BURK</name>
<dbReference type="GO" id="GO:0020037">
    <property type="term" value="F:heme binding"/>
    <property type="evidence" value="ECO:0007669"/>
    <property type="project" value="InterPro"/>
</dbReference>
<dbReference type="PROSITE" id="PS00086">
    <property type="entry name" value="CYTOCHROME_P450"/>
    <property type="match status" value="1"/>
</dbReference>
<keyword evidence="4" id="KW-1185">Reference proteome</keyword>
<dbReference type="Pfam" id="PF00067">
    <property type="entry name" value="p450"/>
    <property type="match status" value="1"/>
</dbReference>
<evidence type="ECO:0000313" key="3">
    <source>
        <dbReference type="EMBL" id="MBG9386594.1"/>
    </source>
</evidence>
<evidence type="ECO:0000256" key="1">
    <source>
        <dbReference type="ARBA" id="ARBA00010617"/>
    </source>
</evidence>
<dbReference type="RefSeq" id="WP_196984570.1">
    <property type="nucleotide sequence ID" value="NZ_JADWYS010000001.1"/>
</dbReference>
<evidence type="ECO:0000313" key="4">
    <source>
        <dbReference type="Proteomes" id="UP000651050"/>
    </source>
</evidence>
<dbReference type="GO" id="GO:0005506">
    <property type="term" value="F:iron ion binding"/>
    <property type="evidence" value="ECO:0007669"/>
    <property type="project" value="InterPro"/>
</dbReference>
<proteinExistence type="inferred from homology"/>
<accession>A0A931H172</accession>
<dbReference type="AlphaFoldDB" id="A0A931H172"/>
<gene>
    <name evidence="3" type="ORF">I5803_01035</name>
</gene>
<dbReference type="InterPro" id="IPR017972">
    <property type="entry name" value="Cyt_P450_CS"/>
</dbReference>
<dbReference type="CDD" id="cd11036">
    <property type="entry name" value="AknT-like"/>
    <property type="match status" value="1"/>
</dbReference>
<dbReference type="InterPro" id="IPR002397">
    <property type="entry name" value="Cyt_P450_B"/>
</dbReference>
<dbReference type="SUPFAM" id="SSF48264">
    <property type="entry name" value="Cytochrome P450"/>
    <property type="match status" value="1"/>
</dbReference>
<dbReference type="GO" id="GO:0004497">
    <property type="term" value="F:monooxygenase activity"/>
    <property type="evidence" value="ECO:0007669"/>
    <property type="project" value="UniProtKB-KW"/>
</dbReference>
<protein>
    <submittedName>
        <fullName evidence="3">Cytochrome P450</fullName>
    </submittedName>
</protein>